<keyword evidence="2" id="KW-1185">Reference proteome</keyword>
<dbReference type="Proteomes" id="UP001476798">
    <property type="component" value="Unassembled WGS sequence"/>
</dbReference>
<gene>
    <name evidence="1" type="ORF">GOODEAATRI_008712</name>
</gene>
<sequence length="69" mass="7829">MSRKLREGALLRYRVLRLREKERGAESAAVTPKAYLHYHIHPETGQEAQLIFPSKNHRSSAFVSGSSHA</sequence>
<evidence type="ECO:0000313" key="2">
    <source>
        <dbReference type="Proteomes" id="UP001476798"/>
    </source>
</evidence>
<evidence type="ECO:0000313" key="1">
    <source>
        <dbReference type="EMBL" id="MEQ2158095.1"/>
    </source>
</evidence>
<organism evidence="1 2">
    <name type="scientific">Goodea atripinnis</name>
    <dbReference type="NCBI Taxonomy" id="208336"/>
    <lineage>
        <taxon>Eukaryota</taxon>
        <taxon>Metazoa</taxon>
        <taxon>Chordata</taxon>
        <taxon>Craniata</taxon>
        <taxon>Vertebrata</taxon>
        <taxon>Euteleostomi</taxon>
        <taxon>Actinopterygii</taxon>
        <taxon>Neopterygii</taxon>
        <taxon>Teleostei</taxon>
        <taxon>Neoteleostei</taxon>
        <taxon>Acanthomorphata</taxon>
        <taxon>Ovalentaria</taxon>
        <taxon>Atherinomorphae</taxon>
        <taxon>Cyprinodontiformes</taxon>
        <taxon>Goodeidae</taxon>
        <taxon>Goodea</taxon>
    </lineage>
</organism>
<name>A0ABV0MG98_9TELE</name>
<dbReference type="EMBL" id="JAHRIO010000469">
    <property type="protein sequence ID" value="MEQ2158095.1"/>
    <property type="molecule type" value="Genomic_DNA"/>
</dbReference>
<comment type="caution">
    <text evidence="1">The sequence shown here is derived from an EMBL/GenBank/DDBJ whole genome shotgun (WGS) entry which is preliminary data.</text>
</comment>
<accession>A0ABV0MG98</accession>
<feature type="non-terminal residue" evidence="1">
    <location>
        <position position="69"/>
    </location>
</feature>
<proteinExistence type="predicted"/>
<reference evidence="1 2" key="1">
    <citation type="submission" date="2021-06" db="EMBL/GenBank/DDBJ databases">
        <authorList>
            <person name="Palmer J.M."/>
        </authorList>
    </citation>
    <scope>NUCLEOTIDE SEQUENCE [LARGE SCALE GENOMIC DNA]</scope>
    <source>
        <strain evidence="1 2">GA_2019</strain>
        <tissue evidence="1">Muscle</tissue>
    </source>
</reference>
<protein>
    <submittedName>
        <fullName evidence="1">Uncharacterized protein</fullName>
    </submittedName>
</protein>